<dbReference type="Proteomes" id="UP000441029">
    <property type="component" value="Unassembled WGS sequence"/>
</dbReference>
<reference evidence="6 7" key="3">
    <citation type="submission" date="2019-08" db="EMBL/GenBank/DDBJ databases">
        <title>Phenotypic and genetic characterization of extended-spectrum b-lactamase-producing hypermucoviscous Klebsiella pneumoniae from Chile.</title>
        <authorList>
            <person name="Morales-Leon F."/>
            <person name="Caro C."/>
            <person name="Opazo-Capurro A."/>
            <person name="Lincopan N."/>
            <person name="Dominguez-Yevenes M."/>
            <person name="Lima C."/>
            <person name="Bello-Toledo H."/>
            <person name="Gonzalez-Rocha G."/>
        </authorList>
    </citation>
    <scope>NUCLEOTIDE SEQUENCE [LARGE SCALE GENOMIC DNA]</scope>
    <source>
        <strain evidence="6 7">UCO-494</strain>
    </source>
</reference>
<dbReference type="EMBL" id="JAGETM010000004">
    <property type="protein sequence ID" value="MBO1997332.1"/>
    <property type="molecule type" value="Genomic_DNA"/>
</dbReference>
<dbReference type="EMBL" id="JAAKYD010000034">
    <property type="protein sequence ID" value="NGN75535.1"/>
    <property type="molecule type" value="Genomic_DNA"/>
</dbReference>
<gene>
    <name evidence="6" type="primary">yoaJ</name>
    <name evidence="3" type="ORF">FME62_21015</name>
    <name evidence="6" type="ORF">FXN67_23740</name>
    <name evidence="5" type="ORF">FZ928_11360</name>
    <name evidence="4" type="ORF">G4V31_25945</name>
    <name evidence="2" type="ORF">GJJ01_26215</name>
    <name evidence="1" type="ORF">J4730_09340</name>
</gene>
<proteinExistence type="predicted"/>
<dbReference type="Proteomes" id="UP000325127">
    <property type="component" value="Chromosome"/>
</dbReference>
<dbReference type="EMBL" id="VSSY01000028">
    <property type="protein sequence ID" value="TYL74342.1"/>
    <property type="molecule type" value="Genomic_DNA"/>
</dbReference>
<reference evidence="5 8" key="2">
    <citation type="submission" date="2019-08" db="EMBL/GenBank/DDBJ databases">
        <title>Emergence of NDM-5-producing hypervirulent Klebsiella pneumoniae from clinical infections.</title>
        <authorList>
            <person name="Shen Z."/>
            <person name="Zhang H."/>
            <person name="Li M."/>
        </authorList>
    </citation>
    <scope>NUCLEOTIDE SEQUENCE [LARGE SCALE GENOMIC DNA]</scope>
    <source>
        <strain evidence="5 8">RJ18-01</strain>
    </source>
</reference>
<reference evidence="1" key="6">
    <citation type="submission" date="2021-03" db="EMBL/GenBank/DDBJ databases">
        <title>Molecular epidemiology and mechanisms of colistin and carbapenem resistance in Enterobacteriaceae from clinical isolates, the environment and porcine samples in Pretoria, South Africa.</title>
        <authorList>
            <person name="Bogoshi D."/>
            <person name="Mbelle N.M."/>
            <person name="Naidoo V."/>
            <person name="Osei Sekyere J."/>
        </authorList>
    </citation>
    <scope>NUCLEOTIDE SEQUENCE</scope>
    <source>
        <strain evidence="1">C027</strain>
    </source>
</reference>
<evidence type="ECO:0000313" key="2">
    <source>
        <dbReference type="EMBL" id="MRJ99412.1"/>
    </source>
</evidence>
<dbReference type="AlphaFoldDB" id="A0A2G9LFK9"/>
<sequence>MKKSTIIMLVVAIVAVAGTQFGWW</sequence>
<dbReference type="Proteomes" id="UP000468995">
    <property type="component" value="Unassembled WGS sequence"/>
</dbReference>
<evidence type="ECO:0000313" key="8">
    <source>
        <dbReference type="Proteomes" id="UP000325127"/>
    </source>
</evidence>
<reference evidence="4 11" key="5">
    <citation type="submission" date="2020-02" db="EMBL/GenBank/DDBJ databases">
        <title>Klebsiella pneumoniae genome sequencing and assembly.</title>
        <authorList>
            <person name="Starkova P.S."/>
            <person name="Sulyan O.S."/>
            <person name="Likholetova D.V."/>
            <person name="Ageevets V.A."/>
            <person name="Lazareva I.V."/>
            <person name="Sopova J.V."/>
            <person name="Sidorenko S.V."/>
        </authorList>
    </citation>
    <scope>NUCLEOTIDE SEQUENCE [LARGE SCALE GENOMIC DNA]</scope>
    <source>
        <strain evidence="4 11">2429</strain>
    </source>
</reference>
<evidence type="ECO:0000313" key="3">
    <source>
        <dbReference type="EMBL" id="MSS33251.1"/>
    </source>
</evidence>
<dbReference type="NCBIfam" id="NF011343">
    <property type="entry name" value="PRK14760.1"/>
    <property type="match status" value="1"/>
</dbReference>
<name>A0A2G9LFK9_KLEPN</name>
<accession>A0A2G9LFK9</accession>
<reference evidence="3 10" key="1">
    <citation type="submission" date="2019-07" db="EMBL/GenBank/DDBJ databases">
        <title>Genome sequence of OXA-232-producing Klebsiella pneumoniae ST23 from septicemic neonate.</title>
        <authorList>
            <person name="Mukherjee S."/>
            <person name="Naha S."/>
            <person name="Bhadury P."/>
            <person name="Basu S."/>
        </authorList>
    </citation>
    <scope>NUCLEOTIDE SEQUENCE [LARGE SCALE GENOMIC DNA]</scope>
    <source>
        <strain evidence="3 10">EN5275</strain>
    </source>
</reference>
<dbReference type="RefSeq" id="WP_004213093.1">
    <property type="nucleotide sequence ID" value="NZ_ABLUVU020000005.1"/>
</dbReference>
<dbReference type="Proteomes" id="UP000664002">
    <property type="component" value="Unassembled WGS sequence"/>
</dbReference>
<evidence type="ECO:0000313" key="5">
    <source>
        <dbReference type="EMBL" id="QEP92954.1"/>
    </source>
</evidence>
<reference evidence="2 9" key="4">
    <citation type="submission" date="2019-11" db="EMBL/GenBank/DDBJ databases">
        <title>Molecular typing, antibiotic resistance determination and virulence profiling for 36 multidrug-resistant clinical Klebsiella pneumoniae isolates using second- and third-generation sequencing.</title>
        <authorList>
            <person name="Shelenkov A."/>
            <person name="Mikhaylova Y."/>
            <person name="Yanushevich Y."/>
            <person name="Samoilov A."/>
            <person name="Petrova L."/>
            <person name="Fomina V."/>
            <person name="Gusarov V."/>
            <person name="Zamyatin M."/>
            <person name="Shagin D."/>
        </authorList>
    </citation>
    <scope>NUCLEOTIDE SEQUENCE [LARGE SCALE GENOMIC DNA]</scope>
    <source>
        <strain evidence="2 9">CriePir226</strain>
    </source>
</reference>
<evidence type="ECO:0000313" key="7">
    <source>
        <dbReference type="Proteomes" id="UP000322977"/>
    </source>
</evidence>
<dbReference type="EMBL" id="WJVL01000029">
    <property type="protein sequence ID" value="MRJ99412.1"/>
    <property type="molecule type" value="Genomic_DNA"/>
</dbReference>
<dbReference type="Proteomes" id="UP000479475">
    <property type="component" value="Unassembled WGS sequence"/>
</dbReference>
<protein>
    <submittedName>
        <fullName evidence="6">Protein YoaJ</fullName>
    </submittedName>
</protein>
<evidence type="ECO:0000313" key="11">
    <source>
        <dbReference type="Proteomes" id="UP000479475"/>
    </source>
</evidence>
<dbReference type="EMBL" id="VINI01000020">
    <property type="protein sequence ID" value="MSS33251.1"/>
    <property type="molecule type" value="Genomic_DNA"/>
</dbReference>
<evidence type="ECO:0000313" key="6">
    <source>
        <dbReference type="EMBL" id="TYL74342.1"/>
    </source>
</evidence>
<evidence type="ECO:0000313" key="1">
    <source>
        <dbReference type="EMBL" id="MBO1997332.1"/>
    </source>
</evidence>
<evidence type="ECO:0000313" key="10">
    <source>
        <dbReference type="Proteomes" id="UP000468995"/>
    </source>
</evidence>
<dbReference type="Proteomes" id="UP000322977">
    <property type="component" value="Unassembled WGS sequence"/>
</dbReference>
<evidence type="ECO:0000313" key="4">
    <source>
        <dbReference type="EMBL" id="NGN75535.1"/>
    </source>
</evidence>
<evidence type="ECO:0000313" key="9">
    <source>
        <dbReference type="Proteomes" id="UP000441029"/>
    </source>
</evidence>
<dbReference type="EMBL" id="CP043670">
    <property type="protein sequence ID" value="QEP92954.1"/>
    <property type="molecule type" value="Genomic_DNA"/>
</dbReference>
<organism evidence="6 7">
    <name type="scientific">Klebsiella pneumoniae</name>
    <dbReference type="NCBI Taxonomy" id="573"/>
    <lineage>
        <taxon>Bacteria</taxon>
        <taxon>Pseudomonadati</taxon>
        <taxon>Pseudomonadota</taxon>
        <taxon>Gammaproteobacteria</taxon>
        <taxon>Enterobacterales</taxon>
        <taxon>Enterobacteriaceae</taxon>
        <taxon>Klebsiella/Raoultella group</taxon>
        <taxon>Klebsiella</taxon>
        <taxon>Klebsiella pneumoniae complex</taxon>
    </lineage>
</organism>